<dbReference type="EMBL" id="CP017641">
    <property type="protein sequence ID" value="APZ91210.1"/>
    <property type="molecule type" value="Genomic_DNA"/>
</dbReference>
<dbReference type="KEGG" id="fmr:Fuma_00796"/>
<protein>
    <submittedName>
        <fullName evidence="2">Uncharacterized protein</fullName>
    </submittedName>
</protein>
<dbReference type="Proteomes" id="UP000187735">
    <property type="component" value="Chromosome"/>
</dbReference>
<dbReference type="AlphaFoldDB" id="A0A1P8WAW3"/>
<dbReference type="STRING" id="1891926.Fuma_00796"/>
<dbReference type="RefSeq" id="WP_077023008.1">
    <property type="nucleotide sequence ID" value="NZ_CP017641.1"/>
</dbReference>
<reference evidence="2 3" key="1">
    <citation type="journal article" date="2016" name="Front. Microbiol.">
        <title>Fuerstia marisgermanicae gen. nov., sp. nov., an Unusual Member of the Phylum Planctomycetes from the German Wadden Sea.</title>
        <authorList>
            <person name="Kohn T."/>
            <person name="Heuer A."/>
            <person name="Jogler M."/>
            <person name="Vollmers J."/>
            <person name="Boedeker C."/>
            <person name="Bunk B."/>
            <person name="Rast P."/>
            <person name="Borchert D."/>
            <person name="Glockner I."/>
            <person name="Freese H.M."/>
            <person name="Klenk H.P."/>
            <person name="Overmann J."/>
            <person name="Kaster A.K."/>
            <person name="Rohde M."/>
            <person name="Wiegand S."/>
            <person name="Jogler C."/>
        </authorList>
    </citation>
    <scope>NUCLEOTIDE SEQUENCE [LARGE SCALE GENOMIC DNA]</scope>
    <source>
        <strain evidence="2 3">NH11</strain>
    </source>
</reference>
<keyword evidence="3" id="KW-1185">Reference proteome</keyword>
<feature type="transmembrane region" description="Helical" evidence="1">
    <location>
        <begin position="27"/>
        <end position="45"/>
    </location>
</feature>
<organism evidence="2 3">
    <name type="scientific">Fuerstiella marisgermanici</name>
    <dbReference type="NCBI Taxonomy" id="1891926"/>
    <lineage>
        <taxon>Bacteria</taxon>
        <taxon>Pseudomonadati</taxon>
        <taxon>Planctomycetota</taxon>
        <taxon>Planctomycetia</taxon>
        <taxon>Planctomycetales</taxon>
        <taxon>Planctomycetaceae</taxon>
        <taxon>Fuerstiella</taxon>
    </lineage>
</organism>
<keyword evidence="1" id="KW-1133">Transmembrane helix</keyword>
<keyword evidence="1" id="KW-0472">Membrane</keyword>
<evidence type="ECO:0000256" key="1">
    <source>
        <dbReference type="SAM" id="Phobius"/>
    </source>
</evidence>
<feature type="transmembrane region" description="Helical" evidence="1">
    <location>
        <begin position="189"/>
        <end position="213"/>
    </location>
</feature>
<sequence length="228" mass="25281">MATDPPKLPEPYKEACTAYSAILRAQFRLWTSSMGVAALLLVNAYSASNKPNIQLPFSLGEVSPLTFFAISTFILSSLWFAQLIQYCHSFRAHEVVERLARHYADTVVAPAVNDETQDLKLLPYHEIFHASGPAHFEPILDAWEAKDWVRRFIGTPLKALMSVVCSGLAVFAIFKGVHSLYALAVPGQLPLFLIVAVPAVTVGSCSIISFFILEVPRFYAKLWHNRAG</sequence>
<accession>A0A1P8WAW3</accession>
<evidence type="ECO:0000313" key="2">
    <source>
        <dbReference type="EMBL" id="APZ91210.1"/>
    </source>
</evidence>
<gene>
    <name evidence="2" type="ORF">Fuma_00796</name>
</gene>
<keyword evidence="1" id="KW-0812">Transmembrane</keyword>
<feature type="transmembrane region" description="Helical" evidence="1">
    <location>
        <begin position="65"/>
        <end position="84"/>
    </location>
</feature>
<name>A0A1P8WAW3_9PLAN</name>
<feature type="transmembrane region" description="Helical" evidence="1">
    <location>
        <begin position="159"/>
        <end position="183"/>
    </location>
</feature>
<evidence type="ECO:0000313" key="3">
    <source>
        <dbReference type="Proteomes" id="UP000187735"/>
    </source>
</evidence>
<proteinExistence type="predicted"/>